<protein>
    <submittedName>
        <fullName evidence="1">Uncharacterized protein</fullName>
    </submittedName>
</protein>
<organism evidence="1 2">
    <name type="scientific">Colocasia esculenta</name>
    <name type="common">Wild taro</name>
    <name type="synonym">Arum esculentum</name>
    <dbReference type="NCBI Taxonomy" id="4460"/>
    <lineage>
        <taxon>Eukaryota</taxon>
        <taxon>Viridiplantae</taxon>
        <taxon>Streptophyta</taxon>
        <taxon>Embryophyta</taxon>
        <taxon>Tracheophyta</taxon>
        <taxon>Spermatophyta</taxon>
        <taxon>Magnoliopsida</taxon>
        <taxon>Liliopsida</taxon>
        <taxon>Araceae</taxon>
        <taxon>Aroideae</taxon>
        <taxon>Colocasieae</taxon>
        <taxon>Colocasia</taxon>
    </lineage>
</organism>
<name>A0A843VA62_COLES</name>
<dbReference type="Proteomes" id="UP000652761">
    <property type="component" value="Unassembled WGS sequence"/>
</dbReference>
<dbReference type="EMBL" id="NMUH01001489">
    <property type="protein sequence ID" value="MQL92805.1"/>
    <property type="molecule type" value="Genomic_DNA"/>
</dbReference>
<sequence length="144" mass="15418">LAVSSLRGRRRFGLVRTRAPSGFRSVFSRFRSPVLGCQSVVAPARVASRPRGVFEVRGGSACGPSTLWRSKVAVLVLSKVVSCFRSSCCSGRRGTGNPYWALFMRLTPLLSSVRCSSSRELGVRRVAEATVAPCAVSSSESSCT</sequence>
<feature type="non-terminal residue" evidence="1">
    <location>
        <position position="144"/>
    </location>
</feature>
<dbReference type="AlphaFoldDB" id="A0A843VA62"/>
<evidence type="ECO:0000313" key="2">
    <source>
        <dbReference type="Proteomes" id="UP000652761"/>
    </source>
</evidence>
<comment type="caution">
    <text evidence="1">The sequence shown here is derived from an EMBL/GenBank/DDBJ whole genome shotgun (WGS) entry which is preliminary data.</text>
</comment>
<reference evidence="1" key="1">
    <citation type="submission" date="2017-07" db="EMBL/GenBank/DDBJ databases">
        <title>Taro Niue Genome Assembly and Annotation.</title>
        <authorList>
            <person name="Atibalentja N."/>
            <person name="Keating K."/>
            <person name="Fields C.J."/>
        </authorList>
    </citation>
    <scope>NUCLEOTIDE SEQUENCE</scope>
    <source>
        <strain evidence="1">Niue_2</strain>
        <tissue evidence="1">Leaf</tissue>
    </source>
</reference>
<evidence type="ECO:0000313" key="1">
    <source>
        <dbReference type="EMBL" id="MQL92805.1"/>
    </source>
</evidence>
<proteinExistence type="predicted"/>
<keyword evidence="2" id="KW-1185">Reference proteome</keyword>
<gene>
    <name evidence="1" type="ORF">Taro_025438</name>
</gene>
<accession>A0A843VA62</accession>